<evidence type="ECO:0000313" key="9">
    <source>
        <dbReference type="EMBL" id="KZT57853.1"/>
    </source>
</evidence>
<feature type="compositionally biased region" description="Basic and acidic residues" evidence="6">
    <location>
        <begin position="9"/>
        <end position="23"/>
    </location>
</feature>
<dbReference type="InParanoid" id="A0A165GBC5"/>
<evidence type="ECO:0000256" key="7">
    <source>
        <dbReference type="SAM" id="Phobius"/>
    </source>
</evidence>
<feature type="compositionally biased region" description="Polar residues" evidence="6">
    <location>
        <begin position="31"/>
        <end position="41"/>
    </location>
</feature>
<proteinExistence type="predicted"/>
<protein>
    <submittedName>
        <fullName evidence="9">MFS general substrate transporter</fullName>
    </submittedName>
</protein>
<evidence type="ECO:0000256" key="2">
    <source>
        <dbReference type="ARBA" id="ARBA00022448"/>
    </source>
</evidence>
<dbReference type="Gene3D" id="1.20.1250.20">
    <property type="entry name" value="MFS general substrate transporter like domains"/>
    <property type="match status" value="1"/>
</dbReference>
<comment type="subcellular location">
    <subcellularLocation>
        <location evidence="1">Membrane</location>
        <topology evidence="1">Multi-pass membrane protein</topology>
    </subcellularLocation>
</comment>
<feature type="transmembrane region" description="Helical" evidence="7">
    <location>
        <begin position="360"/>
        <end position="382"/>
    </location>
</feature>
<evidence type="ECO:0000256" key="3">
    <source>
        <dbReference type="ARBA" id="ARBA00022692"/>
    </source>
</evidence>
<dbReference type="Pfam" id="PF07690">
    <property type="entry name" value="MFS_1"/>
    <property type="match status" value="1"/>
</dbReference>
<feature type="transmembrane region" description="Helical" evidence="7">
    <location>
        <begin position="297"/>
        <end position="317"/>
    </location>
</feature>
<evidence type="ECO:0000256" key="6">
    <source>
        <dbReference type="SAM" id="MobiDB-lite"/>
    </source>
</evidence>
<feature type="transmembrane region" description="Helical" evidence="7">
    <location>
        <begin position="136"/>
        <end position="154"/>
    </location>
</feature>
<feature type="domain" description="Major facilitator superfamily (MFS) profile" evidence="8">
    <location>
        <begin position="65"/>
        <end position="487"/>
    </location>
</feature>
<dbReference type="SUPFAM" id="SSF103473">
    <property type="entry name" value="MFS general substrate transporter"/>
    <property type="match status" value="1"/>
</dbReference>
<feature type="transmembrane region" description="Helical" evidence="7">
    <location>
        <begin position="235"/>
        <end position="259"/>
    </location>
</feature>
<feature type="transmembrane region" description="Helical" evidence="7">
    <location>
        <begin position="193"/>
        <end position="215"/>
    </location>
</feature>
<organism evidence="9 10">
    <name type="scientific">Calocera cornea HHB12733</name>
    <dbReference type="NCBI Taxonomy" id="1353952"/>
    <lineage>
        <taxon>Eukaryota</taxon>
        <taxon>Fungi</taxon>
        <taxon>Dikarya</taxon>
        <taxon>Basidiomycota</taxon>
        <taxon>Agaricomycotina</taxon>
        <taxon>Dacrymycetes</taxon>
        <taxon>Dacrymycetales</taxon>
        <taxon>Dacrymycetaceae</taxon>
        <taxon>Calocera</taxon>
    </lineage>
</organism>
<feature type="transmembrane region" description="Helical" evidence="7">
    <location>
        <begin position="329"/>
        <end position="348"/>
    </location>
</feature>
<evidence type="ECO:0000313" key="10">
    <source>
        <dbReference type="Proteomes" id="UP000076842"/>
    </source>
</evidence>
<evidence type="ECO:0000256" key="1">
    <source>
        <dbReference type="ARBA" id="ARBA00004141"/>
    </source>
</evidence>
<dbReference type="Proteomes" id="UP000076842">
    <property type="component" value="Unassembled WGS sequence"/>
</dbReference>
<gene>
    <name evidence="9" type="ORF">CALCODRAFT_517195</name>
</gene>
<keyword evidence="2" id="KW-0813">Transport</keyword>
<dbReference type="InterPro" id="IPR036259">
    <property type="entry name" value="MFS_trans_sf"/>
</dbReference>
<keyword evidence="4 7" id="KW-1133">Transmembrane helix</keyword>
<dbReference type="PANTHER" id="PTHR23504:SF3">
    <property type="entry name" value="MAJOR FACILITATOR SUPERFAMILY (MFS) PROFILE DOMAIN-CONTAINING PROTEIN"/>
    <property type="match status" value="1"/>
</dbReference>
<feature type="transmembrane region" description="Helical" evidence="7">
    <location>
        <begin position="160"/>
        <end position="181"/>
    </location>
</feature>
<keyword evidence="3 7" id="KW-0812">Transmembrane</keyword>
<feature type="transmembrane region" description="Helical" evidence="7">
    <location>
        <begin position="63"/>
        <end position="84"/>
    </location>
</feature>
<dbReference type="PANTHER" id="PTHR23504">
    <property type="entry name" value="MAJOR FACILITATOR SUPERFAMILY DOMAIN-CONTAINING PROTEIN 10"/>
    <property type="match status" value="1"/>
</dbReference>
<name>A0A165GBC5_9BASI</name>
<dbReference type="InterPro" id="IPR001958">
    <property type="entry name" value="Tet-R_TetA/multi-R_MdtG-like"/>
</dbReference>
<dbReference type="PROSITE" id="PS50850">
    <property type="entry name" value="MFS"/>
    <property type="match status" value="1"/>
</dbReference>
<feature type="transmembrane region" description="Helical" evidence="7">
    <location>
        <begin position="423"/>
        <end position="447"/>
    </location>
</feature>
<feature type="transmembrane region" description="Helical" evidence="7">
    <location>
        <begin position="459"/>
        <end position="483"/>
    </location>
</feature>
<dbReference type="OrthoDB" id="419616at2759"/>
<sequence>MADPSTDAAHSERTPLLAGERDASPPAIATGTHSSSSTTLADQEADIDPPSPSTEDEDRPLPLWQMFLLCFARLVEPVAFFSIFPFVSQMIHESGSVPDTDVGFWSGWIESSFSLTQTVFMLFWGRASDKYGRKPVLIASLSGVAIASVLFGISKSVWQMIILRSLAGVFAGTIVTVRTMITENSTPKTQARAFSFFAFAGNLGIFMGPLIGGALSKPAEQWPMVFGWSTFLKQYPYLLPCIVSGGLAAVAAVINLIWLKETRSLQKHHHAIVIQPPSVREVLSAPGVIPVLCVFEYALLLGVAFTAVCPVFFWTPIELGGYGWEAPQISLYLAAAGISQAIWLLFVFPPLVNRIGTGTLLRICGWCWPIGFVLLPAMNLLLRHQQWTAFWVIMPFIVIPSAGVSMAFTGVQLALNDISPNPLAAGTLNGIALSLQSAVRAVAPAMYTTLYAWGVKEGILWGQLGFVILTITSLGFIVLLRWLPEKAEGRPKKKVDVEETQGGEEH</sequence>
<feature type="transmembrane region" description="Helical" evidence="7">
    <location>
        <begin position="388"/>
        <end position="411"/>
    </location>
</feature>
<keyword evidence="5 7" id="KW-0472">Membrane</keyword>
<dbReference type="PRINTS" id="PR01035">
    <property type="entry name" value="TCRTETA"/>
</dbReference>
<dbReference type="InterPro" id="IPR020846">
    <property type="entry name" value="MFS_dom"/>
</dbReference>
<feature type="transmembrane region" description="Helical" evidence="7">
    <location>
        <begin position="104"/>
        <end position="124"/>
    </location>
</feature>
<accession>A0A165GBC5</accession>
<dbReference type="InterPro" id="IPR011701">
    <property type="entry name" value="MFS"/>
</dbReference>
<keyword evidence="10" id="KW-1185">Reference proteome</keyword>
<feature type="region of interest" description="Disordered" evidence="6">
    <location>
        <begin position="1"/>
        <end position="58"/>
    </location>
</feature>
<evidence type="ECO:0000259" key="8">
    <source>
        <dbReference type="PROSITE" id="PS50850"/>
    </source>
</evidence>
<dbReference type="GO" id="GO:0016020">
    <property type="term" value="C:membrane"/>
    <property type="evidence" value="ECO:0007669"/>
    <property type="project" value="UniProtKB-SubCell"/>
</dbReference>
<dbReference type="EMBL" id="KV423958">
    <property type="protein sequence ID" value="KZT57853.1"/>
    <property type="molecule type" value="Genomic_DNA"/>
</dbReference>
<reference evidence="9 10" key="1">
    <citation type="journal article" date="2016" name="Mol. Biol. Evol.">
        <title>Comparative Genomics of Early-Diverging Mushroom-Forming Fungi Provides Insights into the Origins of Lignocellulose Decay Capabilities.</title>
        <authorList>
            <person name="Nagy L.G."/>
            <person name="Riley R."/>
            <person name="Tritt A."/>
            <person name="Adam C."/>
            <person name="Daum C."/>
            <person name="Floudas D."/>
            <person name="Sun H."/>
            <person name="Yadav J.S."/>
            <person name="Pangilinan J."/>
            <person name="Larsson K.H."/>
            <person name="Matsuura K."/>
            <person name="Barry K."/>
            <person name="Labutti K."/>
            <person name="Kuo R."/>
            <person name="Ohm R.A."/>
            <person name="Bhattacharya S.S."/>
            <person name="Shirouzu T."/>
            <person name="Yoshinaga Y."/>
            <person name="Martin F.M."/>
            <person name="Grigoriev I.V."/>
            <person name="Hibbett D.S."/>
        </authorList>
    </citation>
    <scope>NUCLEOTIDE SEQUENCE [LARGE SCALE GENOMIC DNA]</scope>
    <source>
        <strain evidence="9 10">HHB12733</strain>
    </source>
</reference>
<dbReference type="CDD" id="cd17330">
    <property type="entry name" value="MFS_SLC46_TetA_like"/>
    <property type="match status" value="1"/>
</dbReference>
<evidence type="ECO:0000256" key="4">
    <source>
        <dbReference type="ARBA" id="ARBA00022989"/>
    </source>
</evidence>
<dbReference type="AlphaFoldDB" id="A0A165GBC5"/>
<dbReference type="GO" id="GO:0022857">
    <property type="term" value="F:transmembrane transporter activity"/>
    <property type="evidence" value="ECO:0007669"/>
    <property type="project" value="InterPro"/>
</dbReference>
<evidence type="ECO:0000256" key="5">
    <source>
        <dbReference type="ARBA" id="ARBA00023136"/>
    </source>
</evidence>